<name>U6MUH0_9EIME</name>
<dbReference type="GO" id="GO:1990112">
    <property type="term" value="C:RQC complex"/>
    <property type="evidence" value="ECO:0007669"/>
    <property type="project" value="TreeGrafter"/>
</dbReference>
<dbReference type="AlphaFoldDB" id="U6MUH0"/>
<feature type="compositionally biased region" description="Basic residues" evidence="1">
    <location>
        <begin position="101"/>
        <end position="114"/>
    </location>
</feature>
<dbReference type="Proteomes" id="UP000030754">
    <property type="component" value="Unassembled WGS sequence"/>
</dbReference>
<feature type="region of interest" description="Disordered" evidence="1">
    <location>
        <begin position="1"/>
        <end position="151"/>
    </location>
</feature>
<dbReference type="OrthoDB" id="205993at2759"/>
<organism evidence="2 3">
    <name type="scientific">Eimeria necatrix</name>
    <dbReference type="NCBI Taxonomy" id="51315"/>
    <lineage>
        <taxon>Eukaryota</taxon>
        <taxon>Sar</taxon>
        <taxon>Alveolata</taxon>
        <taxon>Apicomplexa</taxon>
        <taxon>Conoidasida</taxon>
        <taxon>Coccidia</taxon>
        <taxon>Eucoccidiorida</taxon>
        <taxon>Eimeriorina</taxon>
        <taxon>Eimeriidae</taxon>
        <taxon>Eimeria</taxon>
    </lineage>
</organism>
<keyword evidence="3" id="KW-1185">Reference proteome</keyword>
<dbReference type="GeneID" id="25471642"/>
<evidence type="ECO:0000313" key="2">
    <source>
        <dbReference type="EMBL" id="CDJ66084.1"/>
    </source>
</evidence>
<dbReference type="EMBL" id="HG723412">
    <property type="protein sequence ID" value="CDJ66084.1"/>
    <property type="molecule type" value="Genomic_DNA"/>
</dbReference>
<dbReference type="PANTHER" id="PTHR22684">
    <property type="entry name" value="NULP1-RELATED"/>
    <property type="match status" value="1"/>
</dbReference>
<reference evidence="2" key="1">
    <citation type="submission" date="2013-10" db="EMBL/GenBank/DDBJ databases">
        <title>Genomic analysis of the causative agents of coccidiosis in chickens.</title>
        <authorList>
            <person name="Reid A.J."/>
            <person name="Blake D."/>
            <person name="Billington K."/>
            <person name="Browne H."/>
            <person name="Dunn M."/>
            <person name="Hung S."/>
            <person name="Kawahara F."/>
            <person name="Miranda-Saavedra D."/>
            <person name="Mourier T."/>
            <person name="Nagra H."/>
            <person name="Otto T.D."/>
            <person name="Rawlings N."/>
            <person name="Sanchez A."/>
            <person name="Sanders M."/>
            <person name="Subramaniam C."/>
            <person name="Tay Y."/>
            <person name="Dear P."/>
            <person name="Doerig C."/>
            <person name="Gruber A."/>
            <person name="Parkinson J."/>
            <person name="Shirley M."/>
            <person name="Wan K.L."/>
            <person name="Berriman M."/>
            <person name="Tomley F."/>
            <person name="Pain A."/>
        </authorList>
    </citation>
    <scope>NUCLEOTIDE SEQUENCE [LARGE SCALE GENOMIC DNA]</scope>
    <source>
        <strain evidence="2">Houghton</strain>
    </source>
</reference>
<feature type="compositionally biased region" description="Basic and acidic residues" evidence="1">
    <location>
        <begin position="34"/>
        <end position="47"/>
    </location>
</feature>
<feature type="compositionally biased region" description="Basic and acidic residues" evidence="1">
    <location>
        <begin position="8"/>
        <end position="23"/>
    </location>
</feature>
<evidence type="ECO:0008006" key="4">
    <source>
        <dbReference type="Google" id="ProtNLM"/>
    </source>
</evidence>
<dbReference type="PANTHER" id="PTHR22684:SF0">
    <property type="entry name" value="RIBOSOME QUALITY CONTROL COMPLEX SUBUNIT TCF25"/>
    <property type="match status" value="1"/>
</dbReference>
<evidence type="ECO:0000313" key="3">
    <source>
        <dbReference type="Proteomes" id="UP000030754"/>
    </source>
</evidence>
<evidence type="ECO:0000256" key="1">
    <source>
        <dbReference type="SAM" id="MobiDB-lite"/>
    </source>
</evidence>
<dbReference type="RefSeq" id="XP_013434551.1">
    <property type="nucleotide sequence ID" value="XM_013579097.1"/>
</dbReference>
<dbReference type="VEuPathDB" id="ToxoDB:ENH_00014600"/>
<dbReference type="InterPro" id="IPR006994">
    <property type="entry name" value="TCF25/Rqc1"/>
</dbReference>
<sequence length="560" mass="62376">MSLRHLRRAELEQQEGFRKELRASKSHNALALHSSEESSVPEREATTARRSVFLQAVSSDAESSQEEADSANEASSPLEKDNSAKDSSPLSCRDDKSDGKKRAKPRNRRKRRAHPAVPPPQDSQETFVESHVEESLCDGQEEAAASSLPQISGNNSETASCLYMERGAFDPDAELRRIFGREVLQRSRIRARASTRSRRQWLIAPVECHHCRAFRVNPWVRMVACEDSATGNLEFSLQFTEDYVRVQPAYYGALNSHDLHVLESFCDSHPKHLDGRLALSQALSVTGSHEAAFHMLTIAVCSLQSSFHYAFSPFAFNPDGTPQVSADSRNPLNRQLFTCLLLYMIGLGDQGCHRSALEVCKLLLAMDLPNDAAHALLHLDYYALRSEKYDFLQYFAKVFVKQHLTYVVPVEANAAFETAAAAAATDAAVETKEPSRVSDLRLTMPNFAFSAALAYFLKASHQDISAVRQIKAKDVCAVYGRGGEVEFGEYQDDLVPHLLLMHAILLFPAFIRTLLKKLDIKGDQKVLDSAYPSLPWDMLLFSAPLWITGGPIHETYAESG</sequence>
<gene>
    <name evidence="2" type="ORF">ENH_00014600</name>
</gene>
<dbReference type="Pfam" id="PF04910">
    <property type="entry name" value="Tcf25"/>
    <property type="match status" value="1"/>
</dbReference>
<accession>U6MUH0</accession>
<reference evidence="2" key="2">
    <citation type="submission" date="2013-10" db="EMBL/GenBank/DDBJ databases">
        <authorList>
            <person name="Aslett M."/>
        </authorList>
    </citation>
    <scope>NUCLEOTIDE SEQUENCE [LARGE SCALE GENOMIC DNA]</scope>
    <source>
        <strain evidence="2">Houghton</strain>
    </source>
</reference>
<proteinExistence type="predicted"/>
<protein>
    <recommendedName>
        <fullName evidence="4">Transcription factor 25</fullName>
    </recommendedName>
</protein>